<keyword evidence="1" id="KW-0472">Membrane</keyword>
<sequence>MLWTKSPNKFWLVITAVILLMVGIVFISILNFYSSPRILPTATVSVQEKTIKVELVATAADMYRGLSGRSSLCPDCGMLFNFPNSGERKFVMRDMKFPLDIVFISNGRIIKIDDNLAPAGDRPEIIYSSEGEANQVLELNAGYTTQNNINVGDFVSFNP</sequence>
<feature type="transmembrane region" description="Helical" evidence="1">
    <location>
        <begin position="12"/>
        <end position="33"/>
    </location>
</feature>
<dbReference type="PANTHER" id="PTHR37953">
    <property type="entry name" value="UPF0127 PROTEIN MJ1496"/>
    <property type="match status" value="1"/>
</dbReference>
<dbReference type="PANTHER" id="PTHR37953:SF1">
    <property type="entry name" value="UPF0127 PROTEIN MJ1496"/>
    <property type="match status" value="1"/>
</dbReference>
<name>A0A2H0V8H2_9BACT</name>
<evidence type="ECO:0008006" key="4">
    <source>
        <dbReference type="Google" id="ProtNLM"/>
    </source>
</evidence>
<evidence type="ECO:0000256" key="1">
    <source>
        <dbReference type="SAM" id="Phobius"/>
    </source>
</evidence>
<organism evidence="2 3">
    <name type="scientific">Candidatus Falkowbacteria bacterium CG10_big_fil_rev_8_21_14_0_10_37_18</name>
    <dbReference type="NCBI Taxonomy" id="1974562"/>
    <lineage>
        <taxon>Bacteria</taxon>
        <taxon>Candidatus Falkowiibacteriota</taxon>
    </lineage>
</organism>
<evidence type="ECO:0000313" key="2">
    <source>
        <dbReference type="EMBL" id="PIR95407.1"/>
    </source>
</evidence>
<comment type="caution">
    <text evidence="2">The sequence shown here is derived from an EMBL/GenBank/DDBJ whole genome shotgun (WGS) entry which is preliminary data.</text>
</comment>
<dbReference type="Pfam" id="PF02643">
    <property type="entry name" value="DUF192"/>
    <property type="match status" value="1"/>
</dbReference>
<reference evidence="3" key="1">
    <citation type="submission" date="2017-09" db="EMBL/GenBank/DDBJ databases">
        <title>Depth-based differentiation of microbial function through sediment-hosted aquifers and enrichment of novel symbionts in the deep terrestrial subsurface.</title>
        <authorList>
            <person name="Probst A.J."/>
            <person name="Ladd B."/>
            <person name="Jarett J.K."/>
            <person name="Geller-Mcgrath D.E."/>
            <person name="Sieber C.M.K."/>
            <person name="Emerson J.B."/>
            <person name="Anantharaman K."/>
            <person name="Thomas B.C."/>
            <person name="Malmstrom R."/>
            <person name="Stieglmeier M."/>
            <person name="Klingl A."/>
            <person name="Woyke T."/>
            <person name="Ryan C.M."/>
            <person name="Banfield J.F."/>
        </authorList>
    </citation>
    <scope>NUCLEOTIDE SEQUENCE [LARGE SCALE GENOMIC DNA]</scope>
</reference>
<dbReference type="InterPro" id="IPR038695">
    <property type="entry name" value="Saro_0823-like_sf"/>
</dbReference>
<keyword evidence="1" id="KW-0812">Transmembrane</keyword>
<proteinExistence type="predicted"/>
<dbReference type="AlphaFoldDB" id="A0A2H0V8H2"/>
<protein>
    <recommendedName>
        <fullName evidence="4">DUF192 domain-containing protein</fullName>
    </recommendedName>
</protein>
<dbReference type="Proteomes" id="UP000229972">
    <property type="component" value="Unassembled WGS sequence"/>
</dbReference>
<accession>A0A2H0V8H2</accession>
<dbReference type="InterPro" id="IPR003795">
    <property type="entry name" value="DUF192"/>
</dbReference>
<dbReference type="EMBL" id="PFAL01000024">
    <property type="protein sequence ID" value="PIR95407.1"/>
    <property type="molecule type" value="Genomic_DNA"/>
</dbReference>
<keyword evidence="1" id="KW-1133">Transmembrane helix</keyword>
<evidence type="ECO:0000313" key="3">
    <source>
        <dbReference type="Proteomes" id="UP000229972"/>
    </source>
</evidence>
<dbReference type="Gene3D" id="2.60.120.1140">
    <property type="entry name" value="Protein of unknown function DUF192"/>
    <property type="match status" value="1"/>
</dbReference>
<gene>
    <name evidence="2" type="ORF">COT93_02630</name>
</gene>